<keyword evidence="5" id="KW-0067">ATP-binding</keyword>
<dbReference type="EMBL" id="AP009389">
    <property type="protein sequence ID" value="BAF60338.1"/>
    <property type="molecule type" value="Genomic_DNA"/>
</dbReference>
<dbReference type="InterPro" id="IPR011604">
    <property type="entry name" value="PDDEXK-like_dom_sf"/>
</dbReference>
<name>A5D074_PELTS</name>
<dbReference type="AlphaFoldDB" id="A5D074"/>
<gene>
    <name evidence="9" type="ordered locus">PTH_2157</name>
</gene>
<evidence type="ECO:0000313" key="10">
    <source>
        <dbReference type="Proteomes" id="UP000006556"/>
    </source>
</evidence>
<keyword evidence="2" id="KW-0227">DNA damage</keyword>
<proteinExistence type="predicted"/>
<feature type="domain" description="PD-(D/E)XK endonuclease-like" evidence="8">
    <location>
        <begin position="147"/>
        <end position="295"/>
    </location>
</feature>
<reference evidence="10" key="1">
    <citation type="journal article" date="2008" name="Genome Res.">
        <title>The genome of Pelotomaculum thermopropionicum reveals niche-associated evolution in anaerobic microbiota.</title>
        <authorList>
            <person name="Kosaka T."/>
            <person name="Kato S."/>
            <person name="Shimoyama T."/>
            <person name="Ishii S."/>
            <person name="Abe T."/>
            <person name="Watanabe K."/>
        </authorList>
    </citation>
    <scope>NUCLEOTIDE SEQUENCE [LARGE SCALE GENOMIC DNA]</scope>
    <source>
        <strain evidence="10">DSM 13744 / JCM 10971 / SI</strain>
    </source>
</reference>
<keyword evidence="10" id="KW-1185">Reference proteome</keyword>
<evidence type="ECO:0000256" key="6">
    <source>
        <dbReference type="ARBA" id="ARBA00023125"/>
    </source>
</evidence>
<evidence type="ECO:0000256" key="5">
    <source>
        <dbReference type="ARBA" id="ARBA00022840"/>
    </source>
</evidence>
<dbReference type="Pfam" id="PF12705">
    <property type="entry name" value="PDDEXK_1"/>
    <property type="match status" value="1"/>
</dbReference>
<evidence type="ECO:0000256" key="1">
    <source>
        <dbReference type="ARBA" id="ARBA00022741"/>
    </source>
</evidence>
<protein>
    <recommendedName>
        <fullName evidence="8">PD-(D/E)XK endonuclease-like domain-containing protein</fullName>
    </recommendedName>
</protein>
<evidence type="ECO:0000256" key="4">
    <source>
        <dbReference type="ARBA" id="ARBA00022806"/>
    </source>
</evidence>
<evidence type="ECO:0000313" key="9">
    <source>
        <dbReference type="EMBL" id="BAF60338.1"/>
    </source>
</evidence>
<evidence type="ECO:0000256" key="3">
    <source>
        <dbReference type="ARBA" id="ARBA00022801"/>
    </source>
</evidence>
<dbReference type="KEGG" id="pth:PTH_2157"/>
<accession>A5D074</accession>
<dbReference type="eggNOG" id="ENOG50326Z8">
    <property type="taxonomic scope" value="Bacteria"/>
</dbReference>
<dbReference type="Gene3D" id="3.90.320.10">
    <property type="match status" value="1"/>
</dbReference>
<sequence length="300" mass="34701">MGCLVNRSGARRLREEVQSQERGEVLTRAILRHFDDLHSLDLPLDFEIEKYMLEDGRLALENDTSRLNFEKIATFTPSSASKCRRELFFRACKVEPEPQAFFPFQRRWMRNGTAVHAAIQKDLLYAEKYLSNPKFKMARTDQGRPAWEKNIRQVKQFEHRGVKFQIYGMMDGVLLYVPDNSKIGLEFKTKSTTVSAVGTYKLKDAQESHRDQCTAYSLLFGLNEFLVVYESLAKDNWTKNEEARPDMRAFYVETGDYERGLLLDKFAEVAESYYNGEVPGGDPSKCIFCPYKTRCIKEAA</sequence>
<evidence type="ECO:0000259" key="8">
    <source>
        <dbReference type="Pfam" id="PF12705"/>
    </source>
</evidence>
<evidence type="ECO:0000256" key="7">
    <source>
        <dbReference type="ARBA" id="ARBA00023204"/>
    </source>
</evidence>
<keyword evidence="1" id="KW-0547">Nucleotide-binding</keyword>
<keyword evidence="6" id="KW-0238">DNA-binding</keyword>
<dbReference type="Proteomes" id="UP000006556">
    <property type="component" value="Chromosome"/>
</dbReference>
<organism evidence="9 10">
    <name type="scientific">Pelotomaculum thermopropionicum (strain DSM 13744 / JCM 10971 / SI)</name>
    <dbReference type="NCBI Taxonomy" id="370438"/>
    <lineage>
        <taxon>Bacteria</taxon>
        <taxon>Bacillati</taxon>
        <taxon>Bacillota</taxon>
        <taxon>Clostridia</taxon>
        <taxon>Eubacteriales</taxon>
        <taxon>Desulfotomaculaceae</taxon>
        <taxon>Pelotomaculum</taxon>
    </lineage>
</organism>
<dbReference type="InterPro" id="IPR038726">
    <property type="entry name" value="PDDEXK_AddAB-type"/>
</dbReference>
<keyword evidence="4" id="KW-0347">Helicase</keyword>
<dbReference type="HOGENOM" id="CLU_067994_0_0_9"/>
<dbReference type="GO" id="GO:0016787">
    <property type="term" value="F:hydrolase activity"/>
    <property type="evidence" value="ECO:0007669"/>
    <property type="project" value="UniProtKB-KW"/>
</dbReference>
<keyword evidence="7" id="KW-0234">DNA repair</keyword>
<evidence type="ECO:0000256" key="2">
    <source>
        <dbReference type="ARBA" id="ARBA00022763"/>
    </source>
</evidence>
<dbReference type="STRING" id="370438.PTH_2157"/>
<keyword evidence="3" id="KW-0378">Hydrolase</keyword>